<reference evidence="2 3" key="1">
    <citation type="journal article" date="2010" name="Proc. Natl. Acad. Sci. U.S.A.">
        <title>Insights into evolution of multicellular fungi from the assembled chromosomes of the mushroom Coprinopsis cinerea (Coprinus cinereus).</title>
        <authorList>
            <person name="Stajich J.E."/>
            <person name="Wilke S.K."/>
            <person name="Ahren D."/>
            <person name="Au C.H."/>
            <person name="Birren B.W."/>
            <person name="Borodovsky M."/>
            <person name="Burns C."/>
            <person name="Canback B."/>
            <person name="Casselton L.A."/>
            <person name="Cheng C.K."/>
            <person name="Deng J."/>
            <person name="Dietrich F.S."/>
            <person name="Fargo D.C."/>
            <person name="Farman M.L."/>
            <person name="Gathman A.C."/>
            <person name="Goldberg J."/>
            <person name="Guigo R."/>
            <person name="Hoegger P.J."/>
            <person name="Hooker J.B."/>
            <person name="Huggins A."/>
            <person name="James T.Y."/>
            <person name="Kamada T."/>
            <person name="Kilaru S."/>
            <person name="Kodira C."/>
            <person name="Kues U."/>
            <person name="Kupfer D."/>
            <person name="Kwan H.S."/>
            <person name="Lomsadze A."/>
            <person name="Li W."/>
            <person name="Lilly W.W."/>
            <person name="Ma L.J."/>
            <person name="Mackey A.J."/>
            <person name="Manning G."/>
            <person name="Martin F."/>
            <person name="Muraguchi H."/>
            <person name="Natvig D.O."/>
            <person name="Palmerini H."/>
            <person name="Ramesh M.A."/>
            <person name="Rehmeyer C.J."/>
            <person name="Roe B.A."/>
            <person name="Shenoy N."/>
            <person name="Stanke M."/>
            <person name="Ter-Hovhannisyan V."/>
            <person name="Tunlid A."/>
            <person name="Velagapudi R."/>
            <person name="Vision T.J."/>
            <person name="Zeng Q."/>
            <person name="Zolan M.E."/>
            <person name="Pukkila P.J."/>
        </authorList>
    </citation>
    <scope>NUCLEOTIDE SEQUENCE [LARGE SCALE GENOMIC DNA]</scope>
    <source>
        <strain evidence="3">Okayama-7 / 130 / ATCC MYA-4618 / FGSC 9003</strain>
    </source>
</reference>
<comment type="caution">
    <text evidence="2">The sequence shown here is derived from an EMBL/GenBank/DDBJ whole genome shotgun (WGS) entry which is preliminary data.</text>
</comment>
<dbReference type="AlphaFoldDB" id="D6RP51"/>
<protein>
    <submittedName>
        <fullName evidence="2">Uncharacterized protein</fullName>
    </submittedName>
</protein>
<dbReference type="GeneID" id="9378136"/>
<keyword evidence="3" id="KW-1185">Reference proteome</keyword>
<dbReference type="Proteomes" id="UP000001861">
    <property type="component" value="Unassembled WGS sequence"/>
</dbReference>
<dbReference type="VEuPathDB" id="FungiDB:CC1G_14957"/>
<evidence type="ECO:0000313" key="2">
    <source>
        <dbReference type="EMBL" id="EFI27132.1"/>
    </source>
</evidence>
<evidence type="ECO:0000313" key="3">
    <source>
        <dbReference type="Proteomes" id="UP000001861"/>
    </source>
</evidence>
<name>D6RP51_COPC7</name>
<evidence type="ECO:0000256" key="1">
    <source>
        <dbReference type="SAM" id="MobiDB-lite"/>
    </source>
</evidence>
<dbReference type="EMBL" id="AACS02000008">
    <property type="protein sequence ID" value="EFI27132.1"/>
    <property type="molecule type" value="Genomic_DNA"/>
</dbReference>
<accession>D6RP51</accession>
<dbReference type="KEGG" id="cci:CC1G_14957"/>
<dbReference type="RefSeq" id="XP_002910626.1">
    <property type="nucleotide sequence ID" value="XM_002910580.1"/>
</dbReference>
<sequence length="90" mass="9986">MRGNNWELCDFSQISVGSNQTASVGELESAGSMVEPTHHKTKVVTVGNGRPPPPHKSFDLDDRSDDLVRSSKLRYRAFSLSKEQCPLKRA</sequence>
<proteinExistence type="predicted"/>
<dbReference type="HOGENOM" id="CLU_2440768_0_0_1"/>
<gene>
    <name evidence="2" type="ORF">CC1G_14957</name>
</gene>
<dbReference type="InParanoid" id="D6RP51"/>
<organism evidence="2 3">
    <name type="scientific">Coprinopsis cinerea (strain Okayama-7 / 130 / ATCC MYA-4618 / FGSC 9003)</name>
    <name type="common">Inky cap fungus</name>
    <name type="synonym">Hormographiella aspergillata</name>
    <dbReference type="NCBI Taxonomy" id="240176"/>
    <lineage>
        <taxon>Eukaryota</taxon>
        <taxon>Fungi</taxon>
        <taxon>Dikarya</taxon>
        <taxon>Basidiomycota</taxon>
        <taxon>Agaricomycotina</taxon>
        <taxon>Agaricomycetes</taxon>
        <taxon>Agaricomycetidae</taxon>
        <taxon>Agaricales</taxon>
        <taxon>Agaricineae</taxon>
        <taxon>Psathyrellaceae</taxon>
        <taxon>Coprinopsis</taxon>
    </lineage>
</organism>
<feature type="region of interest" description="Disordered" evidence="1">
    <location>
        <begin position="43"/>
        <end position="63"/>
    </location>
</feature>